<reference evidence="1 2" key="1">
    <citation type="journal article" date="2021" name="Front. Genet.">
        <title>Chromosome-Level Genome Assembly Reveals Significant Gene Expansion in the Toll and IMD Signaling Pathways of Dendrolimus kikuchii.</title>
        <authorList>
            <person name="Zhou J."/>
            <person name="Wu P."/>
            <person name="Xiong Z."/>
            <person name="Liu N."/>
            <person name="Zhao N."/>
            <person name="Ji M."/>
            <person name="Qiu Y."/>
            <person name="Yang B."/>
        </authorList>
    </citation>
    <scope>NUCLEOTIDE SEQUENCE [LARGE SCALE GENOMIC DNA]</scope>
    <source>
        <strain evidence="1">Ann1</strain>
    </source>
</reference>
<comment type="caution">
    <text evidence="1">The sequence shown here is derived from an EMBL/GenBank/DDBJ whole genome shotgun (WGS) entry which is preliminary data.</text>
</comment>
<protein>
    <submittedName>
        <fullName evidence="1">Uncharacterized protein</fullName>
    </submittedName>
</protein>
<dbReference type="Proteomes" id="UP000824533">
    <property type="component" value="Linkage Group LG12"/>
</dbReference>
<organism evidence="1 2">
    <name type="scientific">Dendrolimus kikuchii</name>
    <dbReference type="NCBI Taxonomy" id="765133"/>
    <lineage>
        <taxon>Eukaryota</taxon>
        <taxon>Metazoa</taxon>
        <taxon>Ecdysozoa</taxon>
        <taxon>Arthropoda</taxon>
        <taxon>Hexapoda</taxon>
        <taxon>Insecta</taxon>
        <taxon>Pterygota</taxon>
        <taxon>Neoptera</taxon>
        <taxon>Endopterygota</taxon>
        <taxon>Lepidoptera</taxon>
        <taxon>Glossata</taxon>
        <taxon>Ditrysia</taxon>
        <taxon>Bombycoidea</taxon>
        <taxon>Lasiocampidae</taxon>
        <taxon>Dendrolimus</taxon>
    </lineage>
</organism>
<proteinExistence type="predicted"/>
<evidence type="ECO:0000313" key="1">
    <source>
        <dbReference type="EMBL" id="KAJ0177498.1"/>
    </source>
</evidence>
<keyword evidence="2" id="KW-1185">Reference proteome</keyword>
<dbReference type="EMBL" id="CM034398">
    <property type="protein sequence ID" value="KAJ0177498.1"/>
    <property type="molecule type" value="Genomic_DNA"/>
</dbReference>
<name>A0ACC1D0T5_9NEOP</name>
<gene>
    <name evidence="1" type="ORF">K1T71_007507</name>
</gene>
<accession>A0ACC1D0T5</accession>
<sequence length="1923" mass="218444">MPNTRSRIEKDAAQANKKSATEVATTSTTTGSVTAESGTETSSVKATTVKATTVKATAVKATPTASATTVKATMPVSVTDLQPQPPPVLREILRRKECTLEETSRPQSLRSTTSRRRLAELEAKERLAALKLKQLEAAVELEQARINRLQAESSDDDDVIEESELPSRRVDMWFERLPQTQEPHATEPPPAPATLASDIGRMNERGQGVHVGNMARGQRVSERGPPARSNVMDVTSLAEAITEAARTSTRQAQRYMQELPTFNGNSGEWLSFQAAFRESGGSFSAGENVARLRRSLRGAALEAVSALLITQTGPEDILKALERRFGRPDALVLGEMEKMKTWTRVTDSPRDLCLFANKMANLVATIEVLNKPQYLHSPEMLRAAVEKLTPIVRNKWYDYAAMKTEGVPELKKLASFLNEEADKCAAYAPIERESEMARSKRRTEHIHIVNNDSERVNMRKSEPCPVCKRDHKLSDCRKFVGADVSARWDLAKKCKVCFRCLRSRHRRSSCRAPPCGVERCTLHHHRLLHHQRRPEVNEVSPSAVSVTSEPAGEVLASAINSVINDGRNKRRAYLKVAPVAITGPRGSRHTYALLDEGSTVTIIDAQLAEQLGLSGPRDPMKMQGVNGEESSHDYSMRVSARIRGSYETEEHTLRDARTIKNMSFFSQTVHRSDVQGCAHLQEIENVLIYEKATPKILIGQDNWELIISNEVRKGPRHQPVASRTQLGWVLHGCRTSTTSPVVFCSHLSMMEEDHDPLEEIMKKYFALESLGIEPRTQVSDPQQRALEILEKKTRRLENGQFETGLLWKDESSPMPNNYENALKRLQNLEKKLDRDEELKAKYEERIENLMLSGYAERASTPPTSGRTWYLPHFAVVNPDKEKIRVVHDAAAKYHGRSLNDMLLPGPDLLRSLPGVIMKYRQYPVAVSADIKEMFMQVKIIEADRDALRFLWRGNRRDSEPPEEYRMTSLIFGATSSPCVALYVKNKNAREFENEDREAARAIVVNHYMDDYLQSLQTVEEARKMTAAVDNIQRRAGFQLRGWTSNYKEAISSFAPSGQTTVEIGGSEIEKTLGLMWHVREDTLGFRVNQRRVPAEVLAGSRMPTKREALGLIMSIFDPLGFISPLTTPAKRIMQDTWKYKTTWDEVIPEELQDKWKNWLRDLISLPNLRIPRCYEYSPAAIRELHTFVDASEEAYAAVVYIRTTRADGRVNVMIAAAKSRVTPMKPVSIPRLELQAAVLGARLSKSVQEGHDWELHRHTYWSDSRTTLAWIRAEPRTYKTFVAHRLAEIEDLTKKNEWRWLPSAQNVADDATRKTPSDFNPQHRWFTGPKFLYLDIEKWPQETKTEVPTTGEEKCATLTEDNDVIVIDFKRFSRWTTIVRTMGRVLQFIRLCKRPTNTVAAARRKRTKKNPTPDEEWKKNIKKKNKEKSKCPKENNVERKFKKINGKMLMLSERKLIALAQRESFGDKPLDTIRRRHNKGELAGLTIETDEHNILRLRGRIDEAQEISYEMANPAILDGKHKYTKLYIQHVHEKLHHGGVEMVVNELRQRLWVMKIRPSVKAVLRNCLQCRLRRAQPASPSTGSLPAARLAHHSRPFTFTGVDYFGPLEVTVGRHREKRYVALFTCMTSRALHLEVVASLSADSAINALRRFIARRGVPTELWSDNATCFRSADRELAEAGRAVEEEASRRQIAWRFLPPAAPFMAGAWERMVRTVKEALRVTLREQRPSDETLATLLAEVEATVNSRPLTHVAVGPDEPPAITPNLLLLGPNCHMPAPGNFEASDVTARAHWRRAQYLADVFWRRWVREYLPLLQYRREPYASGDNPKVGDLVIICDPNLPRNTWPRGRVTAVHPGRDGEVRVLDVTTASGRVLRRPTKRVVVLPIGESKKKINKKKTKKIKGKRKDNKKYIIHKKVDAYRK</sequence>
<evidence type="ECO:0000313" key="2">
    <source>
        <dbReference type="Proteomes" id="UP000824533"/>
    </source>
</evidence>